<dbReference type="NCBIfam" id="TIGR01379">
    <property type="entry name" value="thiL"/>
    <property type="match status" value="1"/>
</dbReference>
<dbReference type="HAMAP" id="MF_02128">
    <property type="entry name" value="TMP_kinase"/>
    <property type="match status" value="1"/>
</dbReference>
<feature type="binding site" evidence="1">
    <location>
        <position position="223"/>
    </location>
    <ligand>
        <name>ATP</name>
        <dbReference type="ChEBI" id="CHEBI:30616"/>
    </ligand>
</feature>
<dbReference type="GO" id="GO:0009030">
    <property type="term" value="F:thiamine-phosphate kinase activity"/>
    <property type="evidence" value="ECO:0007669"/>
    <property type="project" value="UniProtKB-UniRule"/>
</dbReference>
<organism evidence="3 4">
    <name type="scientific">Corynebacterium pseudopelargi</name>
    <dbReference type="NCBI Taxonomy" id="2080757"/>
    <lineage>
        <taxon>Bacteria</taxon>
        <taxon>Bacillati</taxon>
        <taxon>Actinomycetota</taxon>
        <taxon>Actinomycetes</taxon>
        <taxon>Mycobacteriales</taxon>
        <taxon>Corynebacteriaceae</taxon>
        <taxon>Corynebacterium</taxon>
    </lineage>
</organism>
<comment type="miscellaneous">
    <text evidence="1">Reaction mechanism of ThiL seems to utilize a direct, inline transfer of the gamma-phosphate of ATP to TMP rather than a phosphorylated enzyme intermediate.</text>
</comment>
<feature type="binding site" evidence="1">
    <location>
        <position position="49"/>
    </location>
    <ligand>
        <name>Mg(2+)</name>
        <dbReference type="ChEBI" id="CHEBI:18420"/>
        <label>4</label>
    </ligand>
</feature>
<dbReference type="KEGG" id="cpso:CPPEL_06440"/>
<comment type="caution">
    <text evidence="1">Lacks conserved residue(s) required for the propagation of feature annotation.</text>
</comment>
<accession>A0A3G6IUP2</accession>
<comment type="pathway">
    <text evidence="1">Cofactor biosynthesis; thiamine diphosphate biosynthesis; thiamine diphosphate from thiamine phosphate: step 1/1.</text>
</comment>
<keyword evidence="1" id="KW-0067">ATP-binding</keyword>
<dbReference type="GO" id="GO:0009229">
    <property type="term" value="P:thiamine diphosphate biosynthetic process"/>
    <property type="evidence" value="ECO:0007669"/>
    <property type="project" value="UniProtKB-UniRule"/>
</dbReference>
<name>A0A3G6IUP2_9CORY</name>
<keyword evidence="1" id="KW-0479">Metal-binding</keyword>
<comment type="catalytic activity">
    <reaction evidence="1">
        <text>thiamine phosphate + ATP = thiamine diphosphate + ADP</text>
        <dbReference type="Rhea" id="RHEA:15913"/>
        <dbReference type="ChEBI" id="CHEBI:30616"/>
        <dbReference type="ChEBI" id="CHEBI:37575"/>
        <dbReference type="ChEBI" id="CHEBI:58937"/>
        <dbReference type="ChEBI" id="CHEBI:456216"/>
        <dbReference type="EC" id="2.7.4.16"/>
    </reaction>
</comment>
<dbReference type="EC" id="2.7.4.16" evidence="1"/>
<keyword evidence="4" id="KW-1185">Reference proteome</keyword>
<dbReference type="EMBL" id="CP033898">
    <property type="protein sequence ID" value="AZA09402.1"/>
    <property type="molecule type" value="Genomic_DNA"/>
</dbReference>
<dbReference type="InterPro" id="IPR036676">
    <property type="entry name" value="PurM-like_C_sf"/>
</dbReference>
<reference evidence="3 4" key="1">
    <citation type="submission" date="2018-11" db="EMBL/GenBank/DDBJ databases">
        <authorList>
            <person name="Kleinhagauer T."/>
            <person name="Glaeser S.P."/>
            <person name="Spergser J."/>
            <person name="Ruckert C."/>
            <person name="Kaempfer P."/>
            <person name="Busse H.-J."/>
        </authorList>
    </citation>
    <scope>NUCLEOTIDE SEQUENCE [LARGE SCALE GENOMIC DNA]</scope>
    <source>
        <strain evidence="3 4">812CH</strain>
    </source>
</reference>
<dbReference type="Proteomes" id="UP000271426">
    <property type="component" value="Chromosome"/>
</dbReference>
<dbReference type="Gene3D" id="3.90.650.10">
    <property type="entry name" value="PurM-like C-terminal domain"/>
    <property type="match status" value="1"/>
</dbReference>
<protein>
    <recommendedName>
        <fullName evidence="1">Thiamine-monophosphate kinase</fullName>
        <shortName evidence="1">TMP kinase</shortName>
        <shortName evidence="1">Thiamine-phosphate kinase</shortName>
        <ecNumber evidence="1">2.7.4.16</ecNumber>
    </recommendedName>
</protein>
<dbReference type="PANTHER" id="PTHR30270:SF0">
    <property type="entry name" value="THIAMINE-MONOPHOSPHATE KINASE"/>
    <property type="match status" value="1"/>
</dbReference>
<dbReference type="SUPFAM" id="SSF55326">
    <property type="entry name" value="PurM N-terminal domain-like"/>
    <property type="match status" value="1"/>
</dbReference>
<evidence type="ECO:0000256" key="1">
    <source>
        <dbReference type="HAMAP-Rule" id="MF_02128"/>
    </source>
</evidence>
<evidence type="ECO:0000259" key="2">
    <source>
        <dbReference type="Pfam" id="PF00586"/>
    </source>
</evidence>
<feature type="binding site" evidence="1">
    <location>
        <position position="80"/>
    </location>
    <ligand>
        <name>Mg(2+)</name>
        <dbReference type="ChEBI" id="CHEBI:18420"/>
        <label>3</label>
    </ligand>
</feature>
<dbReference type="InterPro" id="IPR016188">
    <property type="entry name" value="PurM-like_N"/>
</dbReference>
<feature type="binding site" evidence="1">
    <location>
        <position position="50"/>
    </location>
    <ligand>
        <name>Mg(2+)</name>
        <dbReference type="ChEBI" id="CHEBI:18420"/>
        <label>1</label>
    </ligand>
</feature>
<dbReference type="OrthoDB" id="9802811at2"/>
<feature type="binding site" evidence="1">
    <location>
        <position position="58"/>
    </location>
    <ligand>
        <name>substrate</name>
    </ligand>
</feature>
<proteinExistence type="inferred from homology"/>
<dbReference type="PANTHER" id="PTHR30270">
    <property type="entry name" value="THIAMINE-MONOPHOSPHATE KINASE"/>
    <property type="match status" value="1"/>
</dbReference>
<dbReference type="NCBIfam" id="NF004351">
    <property type="entry name" value="PRK05731.1-4"/>
    <property type="match status" value="1"/>
</dbReference>
<feature type="binding site" evidence="1">
    <location>
        <position position="80"/>
    </location>
    <ligand>
        <name>Mg(2+)</name>
        <dbReference type="ChEBI" id="CHEBI:18420"/>
        <label>2</label>
    </ligand>
</feature>
<evidence type="ECO:0000313" key="3">
    <source>
        <dbReference type="EMBL" id="AZA09402.1"/>
    </source>
</evidence>
<dbReference type="GO" id="GO:0000287">
    <property type="term" value="F:magnesium ion binding"/>
    <property type="evidence" value="ECO:0007669"/>
    <property type="project" value="UniProtKB-UniRule"/>
</dbReference>
<dbReference type="InterPro" id="IPR006283">
    <property type="entry name" value="ThiL-like"/>
</dbReference>
<feature type="binding site" evidence="1">
    <location>
        <position position="317"/>
    </location>
    <ligand>
        <name>substrate</name>
    </ligand>
</feature>
<dbReference type="CDD" id="cd02194">
    <property type="entry name" value="ThiL"/>
    <property type="match status" value="1"/>
</dbReference>
<dbReference type="UniPathway" id="UPA00060">
    <property type="reaction ID" value="UER00142"/>
</dbReference>
<dbReference type="SUPFAM" id="SSF56042">
    <property type="entry name" value="PurM C-terminal domain-like"/>
    <property type="match status" value="1"/>
</dbReference>
<feature type="binding site" evidence="1">
    <location>
        <position position="33"/>
    </location>
    <ligand>
        <name>Mg(2+)</name>
        <dbReference type="ChEBI" id="CHEBI:18420"/>
        <label>3</label>
    </ligand>
</feature>
<dbReference type="Pfam" id="PF00586">
    <property type="entry name" value="AIRS"/>
    <property type="match status" value="1"/>
</dbReference>
<keyword evidence="1 3" id="KW-0808">Transferase</keyword>
<gene>
    <name evidence="1 3" type="primary">thiL</name>
    <name evidence="3" type="ORF">CPPEL_06440</name>
</gene>
<dbReference type="AlphaFoldDB" id="A0A3G6IUP2"/>
<feature type="domain" description="PurM-like N-terminal" evidence="2">
    <location>
        <begin position="31"/>
        <end position="144"/>
    </location>
</feature>
<dbReference type="Gene3D" id="3.30.1330.10">
    <property type="entry name" value="PurM-like, N-terminal domain"/>
    <property type="match status" value="1"/>
</dbReference>
<dbReference type="RefSeq" id="WP_123960329.1">
    <property type="nucleotide sequence ID" value="NZ_CP033898.1"/>
</dbReference>
<feature type="binding site" evidence="1">
    <location>
        <position position="51"/>
    </location>
    <ligand>
        <name>Mg(2+)</name>
        <dbReference type="ChEBI" id="CHEBI:18420"/>
        <label>2</label>
    </ligand>
</feature>
<feature type="binding site" evidence="1">
    <location>
        <position position="33"/>
    </location>
    <ligand>
        <name>Mg(2+)</name>
        <dbReference type="ChEBI" id="CHEBI:18420"/>
        <label>4</label>
    </ligand>
</feature>
<feature type="binding site" evidence="1">
    <location>
        <position position="153"/>
    </location>
    <ligand>
        <name>ATP</name>
        <dbReference type="ChEBI" id="CHEBI:30616"/>
    </ligand>
</feature>
<keyword evidence="1" id="KW-0784">Thiamine biosynthesis</keyword>
<dbReference type="GO" id="GO:0005524">
    <property type="term" value="F:ATP binding"/>
    <property type="evidence" value="ECO:0007669"/>
    <property type="project" value="UniProtKB-UniRule"/>
</dbReference>
<feature type="binding site" evidence="1">
    <location>
        <position position="80"/>
    </location>
    <ligand>
        <name>Mg(2+)</name>
        <dbReference type="ChEBI" id="CHEBI:18420"/>
        <label>4</label>
    </ligand>
</feature>
<feature type="binding site" evidence="1">
    <location>
        <position position="128"/>
    </location>
    <ligand>
        <name>Mg(2+)</name>
        <dbReference type="ChEBI" id="CHEBI:18420"/>
        <label>1</label>
    </ligand>
</feature>
<comment type="function">
    <text evidence="1">Catalyzes the ATP-dependent phosphorylation of thiamine-monophosphate (TMP) to form thiamine-pyrophosphate (TPP), the active form of vitamin B1.</text>
</comment>
<sequence>MKAPQNPTLAEVGEQAAINVIAAHAPSPRNGDDAAVLDHDAPNSRTVVTTDMLVEGRHFRLDWSTPAEIGRKAITQNFADVEAMGARPIAALLALSVPAHTRLEFVSELARGIGDRVGDYGAELVGGDITDGDAVVVSVTAVGQLGGSLPELRLDQARPGQILVASGEIGASAAGLALLRRFGRDGVPKEFLSLVSSHCAARVSEGRGFVARSAGVSAMTDNSDGLIADTTTIARRSNVSINIDPEAIAPTPLMREAAEILDADPWEWVLSGGEDHTLLGTTFRAAPTGFRVIGKVDHRSEGEVLLGGRAPRWDQGWNSFA</sequence>
<comment type="similarity">
    <text evidence="1">Belongs to the thiamine-monophosphate kinase family.</text>
</comment>
<feature type="binding site" evidence="1">
    <location>
        <position position="224"/>
    </location>
    <ligand>
        <name>Mg(2+)</name>
        <dbReference type="ChEBI" id="CHEBI:18420"/>
        <label>5</label>
    </ligand>
</feature>
<keyword evidence="1 3" id="KW-0418">Kinase</keyword>
<dbReference type="InterPro" id="IPR036921">
    <property type="entry name" value="PurM-like_N_sf"/>
</dbReference>
<dbReference type="PIRSF" id="PIRSF005303">
    <property type="entry name" value="Thiam_monoph_kin"/>
    <property type="match status" value="1"/>
</dbReference>
<evidence type="ECO:0000313" key="4">
    <source>
        <dbReference type="Proteomes" id="UP000271426"/>
    </source>
</evidence>
<feature type="binding site" evidence="1">
    <location>
        <position position="51"/>
    </location>
    <ligand>
        <name>Mg(2+)</name>
        <dbReference type="ChEBI" id="CHEBI:18420"/>
        <label>1</label>
    </ligand>
</feature>
<dbReference type="GO" id="GO:0009228">
    <property type="term" value="P:thiamine biosynthetic process"/>
    <property type="evidence" value="ECO:0007669"/>
    <property type="project" value="UniProtKB-KW"/>
</dbReference>
<feature type="binding site" evidence="1">
    <location>
        <begin position="127"/>
        <end position="128"/>
    </location>
    <ligand>
        <name>ATP</name>
        <dbReference type="ChEBI" id="CHEBI:30616"/>
    </ligand>
</feature>
<keyword evidence="1" id="KW-0460">Magnesium</keyword>
<feature type="binding site" evidence="1">
    <location>
        <position position="221"/>
    </location>
    <ligand>
        <name>Mg(2+)</name>
        <dbReference type="ChEBI" id="CHEBI:18420"/>
        <label>3</label>
    </ligand>
</feature>
<keyword evidence="1" id="KW-0547">Nucleotide-binding</keyword>
<feature type="binding site" evidence="1">
    <location>
        <position position="274"/>
    </location>
    <ligand>
        <name>substrate</name>
    </ligand>
</feature>